<dbReference type="Pfam" id="PF21081">
    <property type="entry name" value="Methyltrans_Mon_3rd"/>
    <property type="match status" value="1"/>
</dbReference>
<evidence type="ECO:0000256" key="11">
    <source>
        <dbReference type="ARBA" id="ARBA00022741"/>
    </source>
</evidence>
<dbReference type="PIRSF" id="PIRSF037546">
    <property type="entry name" value="RNA_pol_RhabdoV_sub"/>
    <property type="match status" value="1"/>
</dbReference>
<keyword evidence="7" id="KW-0507">mRNA processing</keyword>
<dbReference type="Pfam" id="PF21080">
    <property type="entry name" value="Methyltrans_Mon_1st"/>
    <property type="match status" value="1"/>
</dbReference>
<evidence type="ECO:0000256" key="3">
    <source>
        <dbReference type="ARBA" id="ARBA00012494"/>
    </source>
</evidence>
<keyword evidence="10" id="KW-0548">Nucleotidyltransferase</keyword>
<keyword evidence="12" id="KW-0378">Hydrolase</keyword>
<dbReference type="Pfam" id="PF14314">
    <property type="entry name" value="Methyltrans_Mon_2nd"/>
    <property type="match status" value="1"/>
</dbReference>
<comment type="catalytic activity">
    <reaction evidence="19">
        <text>a 5'-end triphospho-adenylyl-adenylyl-cytidylyl-adenosine in mRNA + GDP + H(+) = a 5'-end (5'-triphosphoguanosine)-adenylyl-adenylyl-cytidylyl-adenosine in mRNA + diphosphate</text>
        <dbReference type="Rhea" id="RHEA:65436"/>
        <dbReference type="Rhea" id="RHEA-COMP:16797"/>
        <dbReference type="Rhea" id="RHEA-COMP:16799"/>
        <dbReference type="ChEBI" id="CHEBI:15378"/>
        <dbReference type="ChEBI" id="CHEBI:33019"/>
        <dbReference type="ChEBI" id="CHEBI:58189"/>
        <dbReference type="ChEBI" id="CHEBI:156484"/>
        <dbReference type="ChEBI" id="CHEBI:156503"/>
        <dbReference type="EC" id="2.7.7.88"/>
    </reaction>
</comment>
<evidence type="ECO:0000256" key="14">
    <source>
        <dbReference type="ARBA" id="ARBA00022844"/>
    </source>
</evidence>
<evidence type="ECO:0000256" key="1">
    <source>
        <dbReference type="ARBA" id="ARBA00004192"/>
    </source>
</evidence>
<keyword evidence="15" id="KW-0693">Viral RNA replication</keyword>
<evidence type="ECO:0000256" key="5">
    <source>
        <dbReference type="ARBA" id="ARBA00022484"/>
    </source>
</evidence>
<evidence type="ECO:0000256" key="10">
    <source>
        <dbReference type="ARBA" id="ARBA00022695"/>
    </source>
</evidence>
<evidence type="ECO:0000259" key="28">
    <source>
        <dbReference type="PROSITE" id="PS51590"/>
    </source>
</evidence>
<keyword evidence="17" id="KW-1035">Host cytoplasm</keyword>
<dbReference type="GO" id="GO:0030430">
    <property type="term" value="C:host cell cytoplasm"/>
    <property type="evidence" value="ECO:0007669"/>
    <property type="project" value="UniProtKB-SubCell"/>
</dbReference>
<evidence type="ECO:0000256" key="2">
    <source>
        <dbReference type="ARBA" id="ARBA00004328"/>
    </source>
</evidence>
<evidence type="ECO:0000256" key="13">
    <source>
        <dbReference type="ARBA" id="ARBA00022840"/>
    </source>
</evidence>
<keyword evidence="14" id="KW-0946">Virion</keyword>
<dbReference type="EC" id="2.7.7.88" evidence="4"/>
<evidence type="ECO:0000256" key="23">
    <source>
        <dbReference type="ARBA" id="ARBA00031012"/>
    </source>
</evidence>
<keyword evidence="8" id="KW-0808">Transferase</keyword>
<accession>A0AAD0MPF5</accession>
<reference evidence="29 30" key="1">
    <citation type="journal article" date="2018" name="Nature">
        <title>The evolutionary history of vertebrate RNA viruses.</title>
        <authorList>
            <person name="Shi M."/>
            <person name="Lin X.D."/>
            <person name="Chen X."/>
            <person name="Tian J.H."/>
            <person name="Chen L.J."/>
            <person name="Li K."/>
            <person name="Wang W."/>
            <person name="Eden J.S."/>
            <person name="Shen J.J."/>
            <person name="Liu L."/>
            <person name="Holmes E.C."/>
            <person name="Zhang Y.Z."/>
        </authorList>
    </citation>
    <scope>NUCLEOTIDE SEQUENCE [LARGE SCALE GENOMIC DNA]</scope>
    <source>
        <strain evidence="29 30">DSYS6218</strain>
    </source>
</reference>
<evidence type="ECO:0000256" key="12">
    <source>
        <dbReference type="ARBA" id="ARBA00022801"/>
    </source>
</evidence>
<dbReference type="InterPro" id="IPR014023">
    <property type="entry name" value="Mononeg_RNA_pol_cat"/>
</dbReference>
<evidence type="ECO:0000256" key="6">
    <source>
        <dbReference type="ARBA" id="ARBA00022603"/>
    </source>
</evidence>
<dbReference type="GeneID" id="80537703"/>
<dbReference type="GO" id="GO:0005524">
    <property type="term" value="F:ATP binding"/>
    <property type="evidence" value="ECO:0007669"/>
    <property type="project" value="UniProtKB-KW"/>
</dbReference>
<evidence type="ECO:0000259" key="27">
    <source>
        <dbReference type="PROSITE" id="PS50526"/>
    </source>
</evidence>
<evidence type="ECO:0000256" key="7">
    <source>
        <dbReference type="ARBA" id="ARBA00022664"/>
    </source>
</evidence>
<dbReference type="GO" id="GO:0044423">
    <property type="term" value="C:virion component"/>
    <property type="evidence" value="ECO:0007669"/>
    <property type="project" value="UniProtKB-KW"/>
</dbReference>
<evidence type="ECO:0000256" key="24">
    <source>
        <dbReference type="ARBA" id="ARBA00047332"/>
    </source>
</evidence>
<dbReference type="PROSITE" id="PS50526">
    <property type="entry name" value="RDRP_SSRNA_NEG_NONSEG"/>
    <property type="match status" value="1"/>
</dbReference>
<dbReference type="GO" id="GO:0016787">
    <property type="term" value="F:hydrolase activity"/>
    <property type="evidence" value="ECO:0007669"/>
    <property type="project" value="UniProtKB-KW"/>
</dbReference>
<dbReference type="InterPro" id="IPR048397">
    <property type="entry name" value="Methyltrans_Mon_CD"/>
</dbReference>
<evidence type="ECO:0000256" key="22">
    <source>
        <dbReference type="ARBA" id="ARBA00030436"/>
    </source>
</evidence>
<evidence type="ECO:0000256" key="20">
    <source>
        <dbReference type="ARBA" id="ARBA00024499"/>
    </source>
</evidence>
<dbReference type="Proteomes" id="UP000830766">
    <property type="component" value="Segment"/>
</dbReference>
<dbReference type="NCBIfam" id="TIGR04198">
    <property type="entry name" value="paramyx_RNAcap"/>
    <property type="match status" value="1"/>
</dbReference>
<keyword evidence="13" id="KW-0067">ATP-binding</keyword>
<keyword evidence="30" id="KW-1185">Reference proteome</keyword>
<dbReference type="Pfam" id="PF14318">
    <property type="entry name" value="Mononeg_mRNAcap"/>
    <property type="match status" value="1"/>
</dbReference>
<comment type="catalytic activity">
    <reaction evidence="25">
        <text>a 5'-end (5'-triphosphoguanosine)-adenylyl-adenylyl-cytidylyl-adenosine in mRNA + 2 S-adenosyl-L-methionine = a 5'-end (N(7)-methyl 5'-triphosphoguanosine)-(2'-O-methyladenylyl)-adenylyl-cytidylyl-adenosine in mRNA + 2 S-adenosyl-L-homocysteine + H(+)</text>
        <dbReference type="Rhea" id="RHEA:65376"/>
        <dbReference type="Rhea" id="RHEA-COMP:16797"/>
        <dbReference type="Rhea" id="RHEA-COMP:16798"/>
        <dbReference type="ChEBI" id="CHEBI:15378"/>
        <dbReference type="ChEBI" id="CHEBI:57856"/>
        <dbReference type="ChEBI" id="CHEBI:59789"/>
        <dbReference type="ChEBI" id="CHEBI:156483"/>
        <dbReference type="ChEBI" id="CHEBI:156484"/>
        <dbReference type="EC" id="2.1.1.375"/>
    </reaction>
</comment>
<comment type="subcellular location">
    <subcellularLocation>
        <location evidence="1">Host cytoplasm</location>
    </subcellularLocation>
    <subcellularLocation>
        <location evidence="2">Virion</location>
    </subcellularLocation>
</comment>
<evidence type="ECO:0000256" key="4">
    <source>
        <dbReference type="ARBA" id="ARBA00012582"/>
    </source>
</evidence>
<evidence type="ECO:0000313" key="30">
    <source>
        <dbReference type="Proteomes" id="UP000830766"/>
    </source>
</evidence>
<dbReference type="GO" id="GO:0003968">
    <property type="term" value="F:RNA-directed RNA polymerase activity"/>
    <property type="evidence" value="ECO:0007669"/>
    <property type="project" value="UniProtKB-KW"/>
</dbReference>
<dbReference type="EC" id="2.1.1.375" evidence="21"/>
<dbReference type="KEGG" id="vg:80537703"/>
<proteinExistence type="predicted"/>
<dbReference type="EMBL" id="MG600013">
    <property type="protein sequence ID" value="AVM87289.1"/>
    <property type="molecule type" value="Viral_cRNA"/>
</dbReference>
<dbReference type="InterPro" id="IPR026890">
    <property type="entry name" value="Mononeg_mRNAcap"/>
</dbReference>
<keyword evidence="11" id="KW-0547">Nucleotide-binding</keyword>
<evidence type="ECO:0000256" key="15">
    <source>
        <dbReference type="ARBA" id="ARBA00022953"/>
    </source>
</evidence>
<evidence type="ECO:0000256" key="17">
    <source>
        <dbReference type="ARBA" id="ARBA00023200"/>
    </source>
</evidence>
<dbReference type="GO" id="GO:0004482">
    <property type="term" value="F:mRNA 5'-cap (guanine-N7-)-methyltransferase activity"/>
    <property type="evidence" value="ECO:0007669"/>
    <property type="project" value="InterPro"/>
</dbReference>
<name>A0AAD0MPF5_9RHAB</name>
<keyword evidence="9" id="KW-0949">S-adenosyl-L-methionine</keyword>
<comment type="catalytic activity">
    <reaction evidence="26">
        <text>GTP + H2O = GDP + phosphate + H(+)</text>
        <dbReference type="Rhea" id="RHEA:19669"/>
        <dbReference type="ChEBI" id="CHEBI:15377"/>
        <dbReference type="ChEBI" id="CHEBI:15378"/>
        <dbReference type="ChEBI" id="CHEBI:37565"/>
        <dbReference type="ChEBI" id="CHEBI:43474"/>
        <dbReference type="ChEBI" id="CHEBI:58189"/>
    </reaction>
</comment>
<evidence type="ECO:0000256" key="19">
    <source>
        <dbReference type="ARBA" id="ARBA00024494"/>
    </source>
</evidence>
<evidence type="ECO:0000313" key="29">
    <source>
        <dbReference type="EMBL" id="AVM87289.1"/>
    </source>
</evidence>
<dbReference type="RefSeq" id="YP_010799340.1">
    <property type="nucleotide sequence ID" value="NC_076627.1"/>
</dbReference>
<keyword evidence="5" id="KW-0696">RNA-directed RNA polymerase</keyword>
<protein>
    <recommendedName>
        <fullName evidence="23">Replicase</fullName>
        <ecNumber evidence="21">2.1.1.375</ecNumber>
        <ecNumber evidence="3">2.7.7.48</ecNumber>
        <ecNumber evidence="4">2.7.7.88</ecNumber>
    </recommendedName>
    <alternativeName>
        <fullName evidence="22">Transcriptase</fullName>
    </alternativeName>
</protein>
<evidence type="ECO:0000256" key="25">
    <source>
        <dbReference type="ARBA" id="ARBA00047370"/>
    </source>
</evidence>
<keyword evidence="16" id="KW-0506">mRNA capping</keyword>
<keyword evidence="18" id="KW-0511">Multifunctional enzyme</keyword>
<evidence type="ECO:0000256" key="21">
    <source>
        <dbReference type="ARBA" id="ARBA00026099"/>
    </source>
</evidence>
<comment type="catalytic activity">
    <reaction evidence="20">
        <text>a 5'-end (5'-triphosphoguanosine)-(2'-O-methyladenylyl)-adenylyl-cytidylyl-adenosine in mRNA + S-adenosyl-L-methionine = a 5'-end (N(7)-methyl 5'-triphosphoguanosine)-(2'-O-methyladenylyl)-adenylyl-cytidylyl-adenosine in mRNA + S-adenosyl-L-homocysteine</text>
        <dbReference type="Rhea" id="RHEA:65440"/>
        <dbReference type="Rhea" id="RHEA-COMP:16798"/>
        <dbReference type="Rhea" id="RHEA-COMP:16801"/>
        <dbReference type="ChEBI" id="CHEBI:57856"/>
        <dbReference type="ChEBI" id="CHEBI:59789"/>
        <dbReference type="ChEBI" id="CHEBI:156482"/>
        <dbReference type="ChEBI" id="CHEBI:156483"/>
    </reaction>
</comment>
<evidence type="ECO:0000256" key="9">
    <source>
        <dbReference type="ARBA" id="ARBA00022691"/>
    </source>
</evidence>
<dbReference type="PROSITE" id="PS51590">
    <property type="entry name" value="SAM_MT_MNV_L"/>
    <property type="match status" value="1"/>
</dbReference>
<sequence length="2099" mass="238080">MEFDHTDPFSDPSEWDEEGTFERMKLLNNNDYNLNSPLIPDDLDELSRFLKTGQLGSRFQKKKGWKELRELLAASELGVSDWGGSMRCHQLWAKVCLQLRNPSEMGKRLITYVNKSASIVGEVERSFFRGLMKVDIPSTRKMMSGQTMNWLDIFLDCHIMALWINAADDVEQSVLASRFHFRPWGNTSMMVWDSYVYGSVLLSGSLVLVTSDRTIIDRNFLLMMKDAAIARFATIVSMLDRTDNVGGPRNENYMNDVYRMGDTIIRDFGNDGYTQLKLIEPICSNRLAELAKLHRPLIPDFPAFRSHVESSVKECNSLALLTLKAKIDLTEDVDQVLIVYSSFRHWGHPFVDYPDGLTKLHAQVTKTKDIDKDYANTLASDMAYIVLKTQFDKKRKWYVDHTKMSPQDPMTDHIANCTWPTPAQISAYGDKWHELPLTTCFEIPDMIDPSIIYSDKSHSMNRSEVLYHISTNPYNPIPSRKVLTTMLNSKATDWKTFLKEVDEKGLSKEDLVIGLKPKERELKIAGRFFSLMSWRLREYFVITEYLIKLHFVPLFKGLTMADDMTEVVKKMLDSAYGQGLDDYSSVCIANHIDYEKWNNHQRLESNGPVFKVMGQFLGYPNLLYRTHEFFQQSLIYFNMRPDQMEVVGNSARPKGTILACWEGQDGGLEGLRQKGWSILNLLVIRRESRIRNTSVKILAQGDNQVICTQYKLPPVRGDTETKAALLGMTENNGAIMRAIEAGTNKLGLLINQDETVQSADYLIYGKVPIFRGNIRGLETKRWSRITCVTNDQLPTFANVLSSVSTNALTVSHFGTSIVDPIRNYLFFGILAKEILDMHNPALRGPIENFITHPQFNRRRPGYVAACLYLDPSLGGVSGLSLTRFLIRGFPDPVTEGLSFWKIVHQNCQSPWLKGLSLEAGHPRVTRSLGNDVSRLMEDPTSLNIPKGISAMTIMKEEVKKGLYRGADSIQNVQVRSAVQYSRDEEEKMSKFLSSVRPLFPRFLSEFKSATFLGMTDSLISLFQNSRTIRNFFSAGFKRELDNKIIRGEMSTLTQISGYGKGHLRGQLWTCSAEQADRLRLVSWGSPIIGTTVPHPAEMIQSGEKSSLGCRGCLGSSPDCYLTVSVPRGISQFKNRRGPFKAYLGSKTSESTSILQPWERHTAIPLIKRAAKLRNAISWFIEPDSNLAKSILGNLTSQTGEDWSGSIPGFRRTGSALHRFSCSRVSAGGYAAQSPAKLTWMVATTDTMSTLGNDNYDFMFQSLLIYAQCITGEMHKESDGQGVYHFHLSCKNCVRVIEEPHLESDWVYQFIDRSEELARWRGRDEEWGKERTVATIPTGDWELSSKRKQSFHVGRAQGFVFGDIHSLKSHQSDDVSLFPLTIQRRLIPDAFFQGLLDGLMRAAGLDLLHRRSMQKMIHADSAVHGTVFYLIGLMSECTGLRNLVRDGPLRHELDTIPHRIPPSYPLSDRDMGISIRNYLWSLYRDLMMNSNYRPIDSRLFVFADMMCPSVLGPFIVSSAVLKIWFTQDRTQQAKTTLRGVAHAISAFRDPAENIPDCTQWIKNVYSVDSEIRHACKFEIKTVQEDERRLTWGQEVVGECVSAVVPFLPYPTTQLTLERMASRVQDPTISGLRVAQIATGSHYKIRTIIKRERIQYRDFIAAGDGSGGITSALLRIQRQGRGIFNSLLDYSQATLKGSAPAPPSAVYALGTKASRCVNLKTCWKYPSDLSLDDTWEYFKGIKSTGSLNIDLIVMDMEVRDSEMARQIVSRVKQHLWDLLEPNGVLIFKTYLTTLATEPHNILNLVGAEFEKVMLMQTSFSSSQTSEVYAVMCGARLKSNMPLYTDWAGLDICVHKFCCWASREKEFSRARQILELDTTMGVPPELIPELSHELTVLLTIVGLETGVAASWSEHLTWRTCDINDVLATIILASNSVVRVTSYSTTRPSPPSDTSVSNLGSFITGSLLWLGVSLDKRDLHAYGLGFIEHLFPFYWSVSQKPKGWACKWSLTEGMINKGVRLDSSMANIGQWIRVWRRTNWREDIGFHPTLFNQMLVPRNVKLNFWRSWRYTGLRDILELKAIQVNRFVFDVETCKEEETAWRD</sequence>
<dbReference type="InterPro" id="IPR039530">
    <property type="entry name" value="L_methyltransferase_rhabdo"/>
</dbReference>
<feature type="domain" description="RdRp catalytic" evidence="27">
    <location>
        <begin position="586"/>
        <end position="772"/>
    </location>
</feature>
<dbReference type="EC" id="2.7.7.48" evidence="3"/>
<evidence type="ECO:0000256" key="18">
    <source>
        <dbReference type="ARBA" id="ARBA00023268"/>
    </source>
</evidence>
<evidence type="ECO:0000256" key="8">
    <source>
        <dbReference type="ARBA" id="ARBA00022679"/>
    </source>
</evidence>
<comment type="catalytic activity">
    <reaction evidence="24">
        <text>a 5'-end (5'-triphosphoguanosine)-adenylyl-adenylyl-cytidylyl-adenosine in mRNA + S-adenosyl-L-methionine = a 5'-end (5'-triphosphoguanosine)-(2'-O-methyladenylyl)-adenylyl-cytidylyl-adenosine in mRNA + S-adenosyl-L-homocysteine + H(+)</text>
        <dbReference type="Rhea" id="RHEA:65380"/>
        <dbReference type="Rhea" id="RHEA-COMP:16797"/>
        <dbReference type="Rhea" id="RHEA-COMP:16801"/>
        <dbReference type="ChEBI" id="CHEBI:15378"/>
        <dbReference type="ChEBI" id="CHEBI:57856"/>
        <dbReference type="ChEBI" id="CHEBI:59789"/>
        <dbReference type="ChEBI" id="CHEBI:156482"/>
        <dbReference type="ChEBI" id="CHEBI:156484"/>
    </reaction>
</comment>
<dbReference type="InterPro" id="IPR048398">
    <property type="entry name" value="Methyltrans_Mon_C"/>
</dbReference>
<evidence type="ECO:0000256" key="26">
    <source>
        <dbReference type="ARBA" id="ARBA00048548"/>
    </source>
</evidence>
<dbReference type="Pfam" id="PF00946">
    <property type="entry name" value="Mononeg_RNA_pol"/>
    <property type="match status" value="1"/>
</dbReference>
<evidence type="ECO:0000256" key="16">
    <source>
        <dbReference type="ARBA" id="ARBA00023042"/>
    </source>
</evidence>
<dbReference type="InterPro" id="IPR017234">
    <property type="entry name" value="RNA-dir_pol_rhabdovirus"/>
</dbReference>
<keyword evidence="6" id="KW-0489">Methyltransferase</keyword>
<organism evidence="29 30">
    <name type="scientific">Wuhan redfin culter dimarhabdovirus</name>
    <dbReference type="NCBI Taxonomy" id="3071315"/>
    <lineage>
        <taxon>Viruses</taxon>
        <taxon>Riboviria</taxon>
        <taxon>Orthornavirae</taxon>
        <taxon>Negarnaviricota</taxon>
        <taxon>Haploviricotina</taxon>
        <taxon>Monjiviricetes</taxon>
        <taxon>Mononegavirales</taxon>
        <taxon>Rhabdoviridae</taxon>
        <taxon>Alpharhabdovirinae</taxon>
        <taxon>Scophrhavirus</taxon>
        <taxon>Scophrhavirus chanodychthys</taxon>
    </lineage>
</organism>
<dbReference type="InterPro" id="IPR025786">
    <property type="entry name" value="Mononega_L_MeTrfase"/>
</dbReference>
<dbReference type="InterPro" id="IPR039736">
    <property type="entry name" value="L_poly_C"/>
</dbReference>
<feature type="domain" description="Mononegavirus-type SAM-dependent 2'-O-MTase" evidence="28">
    <location>
        <begin position="1631"/>
        <end position="1828"/>
    </location>
</feature>